<organism evidence="3 4">
    <name type="scientific">Populus alba x Populus x berolinensis</name>
    <dbReference type="NCBI Taxonomy" id="444605"/>
    <lineage>
        <taxon>Eukaryota</taxon>
        <taxon>Viridiplantae</taxon>
        <taxon>Streptophyta</taxon>
        <taxon>Embryophyta</taxon>
        <taxon>Tracheophyta</taxon>
        <taxon>Spermatophyta</taxon>
        <taxon>Magnoliopsida</taxon>
        <taxon>eudicotyledons</taxon>
        <taxon>Gunneridae</taxon>
        <taxon>Pentapetalae</taxon>
        <taxon>rosids</taxon>
        <taxon>fabids</taxon>
        <taxon>Malpighiales</taxon>
        <taxon>Salicaceae</taxon>
        <taxon>Saliceae</taxon>
        <taxon>Populus</taxon>
    </lineage>
</organism>
<protein>
    <submittedName>
        <fullName evidence="3">Uncharacterized protein</fullName>
    </submittedName>
</protein>
<feature type="chain" id="PRO_5042215381" evidence="2">
    <location>
        <begin position="22"/>
        <end position="144"/>
    </location>
</feature>
<keyword evidence="1" id="KW-0812">Transmembrane</keyword>
<keyword evidence="1" id="KW-0472">Membrane</keyword>
<proteinExistence type="predicted"/>
<accession>A0AAD6W0M5</accession>
<keyword evidence="2" id="KW-0732">Signal</keyword>
<dbReference type="EMBL" id="JAQIZT010000006">
    <property type="protein sequence ID" value="KAJ6994291.1"/>
    <property type="molecule type" value="Genomic_DNA"/>
</dbReference>
<comment type="caution">
    <text evidence="3">The sequence shown here is derived from an EMBL/GenBank/DDBJ whole genome shotgun (WGS) entry which is preliminary data.</text>
</comment>
<evidence type="ECO:0000256" key="1">
    <source>
        <dbReference type="SAM" id="Phobius"/>
    </source>
</evidence>
<feature type="signal peptide" evidence="2">
    <location>
        <begin position="1"/>
        <end position="21"/>
    </location>
</feature>
<keyword evidence="1" id="KW-1133">Transmembrane helix</keyword>
<dbReference type="Proteomes" id="UP001164929">
    <property type="component" value="Chromosome 6"/>
</dbReference>
<keyword evidence="4" id="KW-1185">Reference proteome</keyword>
<feature type="transmembrane region" description="Helical" evidence="1">
    <location>
        <begin position="40"/>
        <end position="63"/>
    </location>
</feature>
<evidence type="ECO:0000256" key="2">
    <source>
        <dbReference type="SAM" id="SignalP"/>
    </source>
</evidence>
<sequence>MMKMKLLLYLFLGCRMVLHEAKDCNFDRSAMRKHAQKGLFLGALPSLLLQWFLVPLTPMYFAILKAFREGLENPELLRSGPADGDDDPCVYLGNMFSVLVLGSHTSRFKSMSLNRYFASKPSTNLQNDSKKVRLQRNLNFTWSF</sequence>
<dbReference type="AlphaFoldDB" id="A0AAD6W0M5"/>
<gene>
    <name evidence="3" type="ORF">NC653_017196</name>
</gene>
<evidence type="ECO:0000313" key="4">
    <source>
        <dbReference type="Proteomes" id="UP001164929"/>
    </source>
</evidence>
<name>A0AAD6W0M5_9ROSI</name>
<evidence type="ECO:0000313" key="3">
    <source>
        <dbReference type="EMBL" id="KAJ6994291.1"/>
    </source>
</evidence>
<reference evidence="3" key="1">
    <citation type="journal article" date="2023" name="Mol. Ecol. Resour.">
        <title>Chromosome-level genome assembly of a triploid poplar Populus alba 'Berolinensis'.</title>
        <authorList>
            <person name="Chen S."/>
            <person name="Yu Y."/>
            <person name="Wang X."/>
            <person name="Wang S."/>
            <person name="Zhang T."/>
            <person name="Zhou Y."/>
            <person name="He R."/>
            <person name="Meng N."/>
            <person name="Wang Y."/>
            <person name="Liu W."/>
            <person name="Liu Z."/>
            <person name="Liu J."/>
            <person name="Guo Q."/>
            <person name="Huang H."/>
            <person name="Sederoff R.R."/>
            <person name="Wang G."/>
            <person name="Qu G."/>
            <person name="Chen S."/>
        </authorList>
    </citation>
    <scope>NUCLEOTIDE SEQUENCE</scope>
    <source>
        <strain evidence="3">SC-2020</strain>
    </source>
</reference>